<dbReference type="GO" id="GO:0006487">
    <property type="term" value="P:protein N-linked glycosylation"/>
    <property type="evidence" value="ECO:0007669"/>
    <property type="project" value="TreeGrafter"/>
</dbReference>
<gene>
    <name evidence="10" type="ORF">PUMCH_000405</name>
</gene>
<organism evidence="10 11">
    <name type="scientific">Australozyma saopauloensis</name>
    <dbReference type="NCBI Taxonomy" id="291208"/>
    <lineage>
        <taxon>Eukaryota</taxon>
        <taxon>Fungi</taxon>
        <taxon>Dikarya</taxon>
        <taxon>Ascomycota</taxon>
        <taxon>Saccharomycotina</taxon>
        <taxon>Pichiomycetes</taxon>
        <taxon>Metschnikowiaceae</taxon>
        <taxon>Australozyma</taxon>
    </lineage>
</organism>
<feature type="compositionally biased region" description="Low complexity" evidence="9">
    <location>
        <begin position="141"/>
        <end position="151"/>
    </location>
</feature>
<protein>
    <recommendedName>
        <fullName evidence="5">guanosine-diphosphatase</fullName>
        <ecNumber evidence="5">3.6.1.42</ecNumber>
    </recommendedName>
</protein>
<dbReference type="EC" id="3.6.1.42" evidence="5"/>
<dbReference type="PANTHER" id="PTHR11782">
    <property type="entry name" value="ADENOSINE/GUANOSINE DIPHOSPHATASE"/>
    <property type="match status" value="1"/>
</dbReference>
<sequence>MTMLSTRNIRVVVGALILLSLTSYLAFSARSFHETEIKVPASFKSGLESQDTPKDAEPPVKINNPAQAQPAAGEIPKPNKNNIAVTGEDKDNHAKPKMGSLSGIGDLADKEKSNKDNEGSLSGDSGVDTQPGKAVPPPAAPAAEKPAGWEAEGQDKNAPGKAPDGFPAKKPTDKKPLEKKPLEKAPENANGKPGAGKVAGANGACKKTDYVVMIDAGSTGSRVHVYAFDTCVSPPVLLKEEFKMLKPGLSSFDTDTAGAAKSLDPLLKLALDTVPEDKQSCTPIAVKATAGLRLLGKTKSDAILKEVRQHLETDYPFAVVEGDGISIMDGSDEGVFAWITTNYLLGNIGTAEKTDTAAVFDLGGGSTQIVFEPDMGDTAQMTKGSHVYDFTFGGRKFTLYQFSHLGYGLMQGRNKINSLVVQSAIKDGQALLKIITKAETKTAKAEVTVKNPCMPPGVKASDVVVEISENEFYVVNFQGPSEASGAQCRYLAEKVLNLETECTSKPCSFNGVYQPSLTKAFHQNSEMWVFSYFYDRTNPLGFPNSFSVEELKDLTKHVCAGETMWKDILLGDSVKALQEEPHWCLDLSFITAMLHTGYNIPLHRELRTAKTIANNELGWCLGASLPLLDPKEGGWKCKVKKVSPNI</sequence>
<keyword evidence="3 8" id="KW-0378">Hydrolase</keyword>
<feature type="binding site" evidence="7">
    <location>
        <begin position="364"/>
        <end position="368"/>
    </location>
    <ligand>
        <name>ATP</name>
        <dbReference type="ChEBI" id="CHEBI:30616"/>
    </ligand>
</feature>
<feature type="compositionally biased region" description="Basic and acidic residues" evidence="9">
    <location>
        <begin position="107"/>
        <end position="118"/>
    </location>
</feature>
<evidence type="ECO:0000256" key="6">
    <source>
        <dbReference type="PIRSR" id="PIRSR600407-1"/>
    </source>
</evidence>
<feature type="active site" description="Proton acceptor" evidence="6">
    <location>
        <position position="333"/>
    </location>
</feature>
<dbReference type="Pfam" id="PF01150">
    <property type="entry name" value="GDA1_CD39"/>
    <property type="match status" value="1"/>
</dbReference>
<feature type="compositionally biased region" description="Basic and acidic residues" evidence="9">
    <location>
        <begin position="170"/>
        <end position="186"/>
    </location>
</feature>
<dbReference type="Proteomes" id="UP001338582">
    <property type="component" value="Chromosome 1"/>
</dbReference>
<dbReference type="InterPro" id="IPR000407">
    <property type="entry name" value="GDA1_CD39_NTPase"/>
</dbReference>
<evidence type="ECO:0000256" key="9">
    <source>
        <dbReference type="SAM" id="MobiDB-lite"/>
    </source>
</evidence>
<evidence type="ECO:0000256" key="7">
    <source>
        <dbReference type="PIRSR" id="PIRSR600407-2"/>
    </source>
</evidence>
<dbReference type="KEGG" id="asau:88171474"/>
<comment type="subcellular location">
    <subcellularLocation>
        <location evidence="1">Golgi apparatus membrane</location>
        <topology evidence="1">Single-pass type II membrane protein</topology>
    </subcellularLocation>
</comment>
<name>A0AAX4H3Q9_9ASCO</name>
<evidence type="ECO:0000256" key="3">
    <source>
        <dbReference type="ARBA" id="ARBA00022801"/>
    </source>
</evidence>
<dbReference type="RefSeq" id="XP_062875564.1">
    <property type="nucleotide sequence ID" value="XM_063019494.1"/>
</dbReference>
<dbReference type="GeneID" id="88171474"/>
<dbReference type="GO" id="GO:0045134">
    <property type="term" value="F:UDP phosphatase activity"/>
    <property type="evidence" value="ECO:0007669"/>
    <property type="project" value="TreeGrafter"/>
</dbReference>
<dbReference type="GO" id="GO:0000139">
    <property type="term" value="C:Golgi membrane"/>
    <property type="evidence" value="ECO:0007669"/>
    <property type="project" value="UniProtKB-SubCell"/>
</dbReference>
<evidence type="ECO:0000256" key="5">
    <source>
        <dbReference type="ARBA" id="ARBA00038903"/>
    </source>
</evidence>
<keyword evidence="7" id="KW-0067">ATP-binding</keyword>
<evidence type="ECO:0000256" key="4">
    <source>
        <dbReference type="ARBA" id="ARBA00037742"/>
    </source>
</evidence>
<dbReference type="GO" id="GO:0004382">
    <property type="term" value="F:GDP phosphatase activity"/>
    <property type="evidence" value="ECO:0007669"/>
    <property type="project" value="UniProtKB-EC"/>
</dbReference>
<evidence type="ECO:0000256" key="1">
    <source>
        <dbReference type="ARBA" id="ARBA00004323"/>
    </source>
</evidence>
<reference evidence="10 11" key="1">
    <citation type="submission" date="2023-10" db="EMBL/GenBank/DDBJ databases">
        <title>Draft Genome Sequence of Candida saopaulonensis from a very Premature Infant with Sepsis.</title>
        <authorList>
            <person name="Ning Y."/>
            <person name="Dai R."/>
            <person name="Xiao M."/>
            <person name="Xu Y."/>
            <person name="Yan Q."/>
            <person name="Zhang L."/>
        </authorList>
    </citation>
    <scope>NUCLEOTIDE SEQUENCE [LARGE SCALE GENOMIC DNA]</scope>
    <source>
        <strain evidence="10 11">19XY460</strain>
    </source>
</reference>
<dbReference type="Gene3D" id="3.30.420.150">
    <property type="entry name" value="Exopolyphosphatase. Domain 2"/>
    <property type="match status" value="1"/>
</dbReference>
<comment type="function">
    <text evidence="4">After transfer of sugars to endogenous macromolecular acceptors, the enzyme converts nucleoside diphosphates to nucleoside monophosphates which in turn exit the Golgi lumen in a coupled antiporter reaction, allowing entry of additional nucleotide sugar from the cytosol.</text>
</comment>
<evidence type="ECO:0000313" key="11">
    <source>
        <dbReference type="Proteomes" id="UP001338582"/>
    </source>
</evidence>
<dbReference type="CDD" id="cd24040">
    <property type="entry name" value="ASKHA_NBD_GDA1"/>
    <property type="match status" value="1"/>
</dbReference>
<accession>A0AAX4H3Q9</accession>
<dbReference type="EMBL" id="CP138894">
    <property type="protein sequence ID" value="WPK23177.1"/>
    <property type="molecule type" value="Genomic_DNA"/>
</dbReference>
<keyword evidence="11" id="KW-1185">Reference proteome</keyword>
<dbReference type="GO" id="GO:0009134">
    <property type="term" value="P:nucleoside diphosphate catabolic process"/>
    <property type="evidence" value="ECO:0007669"/>
    <property type="project" value="TreeGrafter"/>
</dbReference>
<dbReference type="PROSITE" id="PS01238">
    <property type="entry name" value="GDA1_CD39_NTPASE"/>
    <property type="match status" value="1"/>
</dbReference>
<evidence type="ECO:0000256" key="8">
    <source>
        <dbReference type="RuleBase" id="RU003833"/>
    </source>
</evidence>
<evidence type="ECO:0000256" key="2">
    <source>
        <dbReference type="ARBA" id="ARBA00009283"/>
    </source>
</evidence>
<dbReference type="PANTHER" id="PTHR11782:SF83">
    <property type="entry name" value="GUANOSINE-DIPHOSPHATASE"/>
    <property type="match status" value="1"/>
</dbReference>
<comment type="similarity">
    <text evidence="2 8">Belongs to the GDA1/CD39 NTPase family.</text>
</comment>
<dbReference type="Gene3D" id="3.30.420.40">
    <property type="match status" value="1"/>
</dbReference>
<dbReference type="AlphaFoldDB" id="A0AAX4H3Q9"/>
<evidence type="ECO:0000313" key="10">
    <source>
        <dbReference type="EMBL" id="WPK23177.1"/>
    </source>
</evidence>
<feature type="region of interest" description="Disordered" evidence="9">
    <location>
        <begin position="43"/>
        <end position="200"/>
    </location>
</feature>
<keyword evidence="7" id="KW-0547">Nucleotide-binding</keyword>
<dbReference type="GO" id="GO:0017111">
    <property type="term" value="F:ribonucleoside triphosphate phosphatase activity"/>
    <property type="evidence" value="ECO:0007669"/>
    <property type="project" value="TreeGrafter"/>
</dbReference>
<dbReference type="GO" id="GO:0005524">
    <property type="term" value="F:ATP binding"/>
    <property type="evidence" value="ECO:0007669"/>
    <property type="project" value="UniProtKB-KW"/>
</dbReference>
<proteinExistence type="inferred from homology"/>